<dbReference type="SUPFAM" id="SSF56672">
    <property type="entry name" value="DNA/RNA polymerases"/>
    <property type="match status" value="1"/>
</dbReference>
<evidence type="ECO:0000313" key="7">
    <source>
        <dbReference type="Proteomes" id="UP000654075"/>
    </source>
</evidence>
<sequence>MLGLYLREGATEVSTLPWLDVGNGPSPSCSSSVCVRQVTIRLRVPPSPMCPSTTRSTVTFRVSATSEGNVFNKLVIESSCVSHDIPFGESFYVQERYELLPLSTPGDGVQVKKSFRLKFLKGAGFMGSIIQKAASAEQAKSGSVLVSALESRRPPCAGSGAEREEMDESCSVKIWELQRRATIFHTEWHAPFLPHDGDKRWRWVDDTFQKHRWTRPSERGESADAERPPLSSQEGWVPGGQWSVQSAADGTGDADGWQYVTVQKWQRCARFPRPASSLGSQIRQTVHFPFDVRLSAKRAVRNTEHLAAYASPRAACAEHVSKYASAPGVLQVVHFFSENKTMSKSVEDNGNYKCVQATTVRRLAQFLGVDSMLKDGGISCHLLIANKPHGVSVTDRAIPVKIFFAEEEVKKVWLRCWLQDASLDDFDMRTIIDWDYYKDRLCAVFQKLICIPACYQKIANPCPRVAVPEWLRKRVAEQNDRFQQRSLGLFFKKTAPDGLGLQDDDGAAKRKMGDMEDLAGPSNVGQLPTLEFGAGPKKWLEVQRLRWAAGQQGGTSSAINTRVSQGWRASLFDDSAAWMTVSNEVLKNNWHIVAIEPSHQTRAASRFQVGDTVIVEVEADDFDDHDAQLGEGMELHKGTIIGFVGGMVRVLLDHGEEQLVKKSAVQAAKEEGLFSLWVASGQGLSLHRCEVLAKRRVVLALEPS</sequence>
<keyword evidence="3" id="KW-0004">4Fe-4S</keyword>
<comment type="cofactor">
    <cofactor evidence="3">
        <name>[4Fe-4S] cluster</name>
        <dbReference type="ChEBI" id="CHEBI:49883"/>
    </cofactor>
</comment>
<comment type="function">
    <text evidence="3">DNA polymerase II participates in chromosomal DNA replication.</text>
</comment>
<dbReference type="PANTHER" id="PTHR10670:SF0">
    <property type="entry name" value="DNA POLYMERASE EPSILON CATALYTIC SUBUNIT A"/>
    <property type="match status" value="1"/>
</dbReference>
<keyword evidence="3" id="KW-0808">Transferase</keyword>
<feature type="non-terminal residue" evidence="6">
    <location>
        <position position="1"/>
    </location>
</feature>
<dbReference type="Pfam" id="PF16016">
    <property type="entry name" value="VASt"/>
    <property type="match status" value="1"/>
</dbReference>
<keyword evidence="3" id="KW-0411">Iron-sulfur</keyword>
<dbReference type="Pfam" id="PF22634">
    <property type="entry name" value="POL2_thumb"/>
    <property type="match status" value="1"/>
</dbReference>
<dbReference type="InterPro" id="IPR031968">
    <property type="entry name" value="VASt"/>
</dbReference>
<dbReference type="GO" id="GO:0006297">
    <property type="term" value="P:nucleotide-excision repair, DNA gap filling"/>
    <property type="evidence" value="ECO:0007669"/>
    <property type="project" value="TreeGrafter"/>
</dbReference>
<proteinExistence type="inferred from homology"/>
<dbReference type="Proteomes" id="UP000654075">
    <property type="component" value="Unassembled WGS sequence"/>
</dbReference>
<dbReference type="InterPro" id="IPR043502">
    <property type="entry name" value="DNA/RNA_pol_sf"/>
</dbReference>
<comment type="caution">
    <text evidence="6">The sequence shown here is derived from an EMBL/GenBank/DDBJ whole genome shotgun (WGS) entry which is preliminary data.</text>
</comment>
<evidence type="ECO:0000256" key="3">
    <source>
        <dbReference type="RuleBase" id="RU365029"/>
    </source>
</evidence>
<reference evidence="6" key="1">
    <citation type="submission" date="2021-02" db="EMBL/GenBank/DDBJ databases">
        <authorList>
            <person name="Dougan E. K."/>
            <person name="Rhodes N."/>
            <person name="Thang M."/>
            <person name="Chan C."/>
        </authorList>
    </citation>
    <scope>NUCLEOTIDE SEQUENCE</scope>
</reference>
<keyword evidence="3" id="KW-0239">DNA-directed DNA polymerase</keyword>
<keyword evidence="3" id="KW-0862">Zinc</keyword>
<dbReference type="GO" id="GO:0000278">
    <property type="term" value="P:mitotic cell cycle"/>
    <property type="evidence" value="ECO:0007669"/>
    <property type="project" value="TreeGrafter"/>
</dbReference>
<organism evidence="6 7">
    <name type="scientific">Polarella glacialis</name>
    <name type="common">Dinoflagellate</name>
    <dbReference type="NCBI Taxonomy" id="89957"/>
    <lineage>
        <taxon>Eukaryota</taxon>
        <taxon>Sar</taxon>
        <taxon>Alveolata</taxon>
        <taxon>Dinophyceae</taxon>
        <taxon>Suessiales</taxon>
        <taxon>Suessiaceae</taxon>
        <taxon>Polarella</taxon>
    </lineage>
</organism>
<dbReference type="GO" id="GO:0008310">
    <property type="term" value="F:single-stranded DNA 3'-5' DNA exonuclease activity"/>
    <property type="evidence" value="ECO:0007669"/>
    <property type="project" value="TreeGrafter"/>
</dbReference>
<dbReference type="GO" id="GO:0006272">
    <property type="term" value="P:leading strand elongation"/>
    <property type="evidence" value="ECO:0007669"/>
    <property type="project" value="TreeGrafter"/>
</dbReference>
<name>A0A813ES82_POLGL</name>
<keyword evidence="3" id="KW-0863">Zinc-finger</keyword>
<dbReference type="EC" id="2.7.7.7" evidence="3"/>
<keyword evidence="3" id="KW-0548">Nucleotidyltransferase</keyword>
<dbReference type="GO" id="GO:0003677">
    <property type="term" value="F:DNA binding"/>
    <property type="evidence" value="ECO:0007669"/>
    <property type="project" value="UniProtKB-KW"/>
</dbReference>
<dbReference type="InterPro" id="IPR029703">
    <property type="entry name" value="POL2"/>
</dbReference>
<dbReference type="PROSITE" id="PS51778">
    <property type="entry name" value="VAST"/>
    <property type="match status" value="1"/>
</dbReference>
<dbReference type="GO" id="GO:0016020">
    <property type="term" value="C:membrane"/>
    <property type="evidence" value="ECO:0007669"/>
    <property type="project" value="UniProtKB-SubCell"/>
</dbReference>
<dbReference type="GO" id="GO:0008622">
    <property type="term" value="C:epsilon DNA polymerase complex"/>
    <property type="evidence" value="ECO:0007669"/>
    <property type="project" value="InterPro"/>
</dbReference>
<comment type="similarity">
    <text evidence="3">Belongs to the DNA polymerase type-B family.</text>
</comment>
<gene>
    <name evidence="6" type="ORF">PGLA1383_LOCUS18934</name>
</gene>
<dbReference type="EMBL" id="CAJNNV010012304">
    <property type="protein sequence ID" value="CAE8600620.1"/>
    <property type="molecule type" value="Genomic_DNA"/>
</dbReference>
<dbReference type="GO" id="GO:0051539">
    <property type="term" value="F:4 iron, 4 sulfur cluster binding"/>
    <property type="evidence" value="ECO:0007669"/>
    <property type="project" value="UniProtKB-KW"/>
</dbReference>
<dbReference type="OrthoDB" id="444188at2759"/>
<evidence type="ECO:0000313" key="6">
    <source>
        <dbReference type="EMBL" id="CAE8600620.1"/>
    </source>
</evidence>
<comment type="catalytic activity">
    <reaction evidence="3">
        <text>DNA(n) + a 2'-deoxyribonucleoside 5'-triphosphate = DNA(n+1) + diphosphate</text>
        <dbReference type="Rhea" id="RHEA:22508"/>
        <dbReference type="Rhea" id="RHEA-COMP:17339"/>
        <dbReference type="Rhea" id="RHEA-COMP:17340"/>
        <dbReference type="ChEBI" id="CHEBI:33019"/>
        <dbReference type="ChEBI" id="CHEBI:61560"/>
        <dbReference type="ChEBI" id="CHEBI:173112"/>
        <dbReference type="EC" id="2.7.7.7"/>
    </reaction>
</comment>
<evidence type="ECO:0000256" key="1">
    <source>
        <dbReference type="ARBA" id="ARBA00004370"/>
    </source>
</evidence>
<dbReference type="InterPro" id="IPR055191">
    <property type="entry name" value="POL2_thumb"/>
</dbReference>
<evidence type="ECO:0000259" key="5">
    <source>
        <dbReference type="PROSITE" id="PS51778"/>
    </source>
</evidence>
<evidence type="ECO:0000256" key="4">
    <source>
        <dbReference type="SAM" id="MobiDB-lite"/>
    </source>
</evidence>
<keyword evidence="3" id="KW-0238">DNA-binding</keyword>
<comment type="subcellular location">
    <subcellularLocation>
        <location evidence="1">Membrane</location>
    </subcellularLocation>
    <subcellularLocation>
        <location evidence="3">Nucleus</location>
    </subcellularLocation>
</comment>
<keyword evidence="3" id="KW-0479">Metal-binding</keyword>
<keyword evidence="7" id="KW-1185">Reference proteome</keyword>
<feature type="compositionally biased region" description="Basic and acidic residues" evidence="4">
    <location>
        <begin position="214"/>
        <end position="227"/>
    </location>
</feature>
<protein>
    <recommendedName>
        <fullName evidence="3">DNA polymerase epsilon catalytic subunit</fullName>
        <ecNumber evidence="3">2.7.7.7</ecNumber>
    </recommendedName>
</protein>
<keyword evidence="3" id="KW-0408">Iron</keyword>
<keyword evidence="3" id="KW-0539">Nucleus</keyword>
<feature type="domain" description="VASt" evidence="5">
    <location>
        <begin position="1"/>
        <end position="143"/>
    </location>
</feature>
<keyword evidence="3" id="KW-0235">DNA replication</keyword>
<dbReference type="AlphaFoldDB" id="A0A813ES82"/>
<dbReference type="GO" id="GO:0003887">
    <property type="term" value="F:DNA-directed DNA polymerase activity"/>
    <property type="evidence" value="ECO:0007669"/>
    <property type="project" value="UniProtKB-KW"/>
</dbReference>
<keyword evidence="2" id="KW-0472">Membrane</keyword>
<accession>A0A813ES82</accession>
<dbReference type="GO" id="GO:0006287">
    <property type="term" value="P:base-excision repair, gap-filling"/>
    <property type="evidence" value="ECO:0007669"/>
    <property type="project" value="TreeGrafter"/>
</dbReference>
<evidence type="ECO:0000256" key="2">
    <source>
        <dbReference type="ARBA" id="ARBA00023136"/>
    </source>
</evidence>
<dbReference type="GO" id="GO:0045004">
    <property type="term" value="P:DNA replication proofreading"/>
    <property type="evidence" value="ECO:0007669"/>
    <property type="project" value="TreeGrafter"/>
</dbReference>
<feature type="region of interest" description="Disordered" evidence="4">
    <location>
        <begin position="214"/>
        <end position="239"/>
    </location>
</feature>
<dbReference type="GO" id="GO:0008270">
    <property type="term" value="F:zinc ion binding"/>
    <property type="evidence" value="ECO:0007669"/>
    <property type="project" value="UniProtKB-KW"/>
</dbReference>
<dbReference type="PANTHER" id="PTHR10670">
    <property type="entry name" value="DNA POLYMERASE EPSILON CATALYTIC SUBUNIT A"/>
    <property type="match status" value="1"/>
</dbReference>